<organism evidence="1 2">
    <name type="scientific">Fictibacillus norfolkensis</name>
    <dbReference type="NCBI Taxonomy" id="2762233"/>
    <lineage>
        <taxon>Bacteria</taxon>
        <taxon>Bacillati</taxon>
        <taxon>Bacillota</taxon>
        <taxon>Bacilli</taxon>
        <taxon>Bacillales</taxon>
        <taxon>Fictibacillaceae</taxon>
        <taxon>Fictibacillus</taxon>
    </lineage>
</organism>
<name>A0ABR8SQU2_9BACL</name>
<accession>A0ABR8SQU2</accession>
<dbReference type="EMBL" id="JACSQM010000010">
    <property type="protein sequence ID" value="MBD7965872.1"/>
    <property type="molecule type" value="Genomic_DNA"/>
</dbReference>
<proteinExistence type="predicted"/>
<reference evidence="1 2" key="1">
    <citation type="submission" date="2020-08" db="EMBL/GenBank/DDBJ databases">
        <title>A Genomic Blueprint of the Chicken Gut Microbiome.</title>
        <authorList>
            <person name="Gilroy R."/>
            <person name="Ravi A."/>
            <person name="Getino M."/>
            <person name="Pursley I."/>
            <person name="Horton D.L."/>
            <person name="Alikhan N.-F."/>
            <person name="Baker D."/>
            <person name="Gharbi K."/>
            <person name="Hall N."/>
            <person name="Watson M."/>
            <person name="Adriaenssens E.M."/>
            <person name="Foster-Nyarko E."/>
            <person name="Jarju S."/>
            <person name="Secka A."/>
            <person name="Antonio M."/>
            <person name="Oren A."/>
            <person name="Chaudhuri R."/>
            <person name="La Ragione R.M."/>
            <person name="Hildebrand F."/>
            <person name="Pallen M.J."/>
        </authorList>
    </citation>
    <scope>NUCLEOTIDE SEQUENCE [LARGE SCALE GENOMIC DNA]</scope>
    <source>
        <strain evidence="1 2">Sa2CUA10</strain>
    </source>
</reference>
<gene>
    <name evidence="1" type="ORF">H9648_17565</name>
</gene>
<dbReference type="RefSeq" id="WP_191755100.1">
    <property type="nucleotide sequence ID" value="NZ_JACSQM010000010.1"/>
</dbReference>
<protein>
    <submittedName>
        <fullName evidence="1">Uncharacterized protein</fullName>
    </submittedName>
</protein>
<keyword evidence="2" id="KW-1185">Reference proteome</keyword>
<comment type="caution">
    <text evidence="1">The sequence shown here is derived from an EMBL/GenBank/DDBJ whole genome shotgun (WGS) entry which is preliminary data.</text>
</comment>
<sequence length="152" mass="17363">MEIKVQAEIYRLGLFIGFFQVKNVIEWADQLIEKLDQPPYEILEISLSSNSTIASVCSKLTDVKGKYDQALPIQGILSLLNDELIQTSDVTQICTYMYRLVGHIPESCDDIERSIINLTDRWEMAVDGYYGNEEEARNDINEFLKEFGSLEG</sequence>
<evidence type="ECO:0000313" key="1">
    <source>
        <dbReference type="EMBL" id="MBD7965872.1"/>
    </source>
</evidence>
<dbReference type="Proteomes" id="UP000603641">
    <property type="component" value="Unassembled WGS sequence"/>
</dbReference>
<evidence type="ECO:0000313" key="2">
    <source>
        <dbReference type="Proteomes" id="UP000603641"/>
    </source>
</evidence>